<dbReference type="EMBL" id="ML996094">
    <property type="protein sequence ID" value="KAF2147920.1"/>
    <property type="molecule type" value="Genomic_DNA"/>
</dbReference>
<gene>
    <name evidence="1" type="ORF">K461DRAFT_66649</name>
</gene>
<organism evidence="1 2">
    <name type="scientific">Myriangium duriaei CBS 260.36</name>
    <dbReference type="NCBI Taxonomy" id="1168546"/>
    <lineage>
        <taxon>Eukaryota</taxon>
        <taxon>Fungi</taxon>
        <taxon>Dikarya</taxon>
        <taxon>Ascomycota</taxon>
        <taxon>Pezizomycotina</taxon>
        <taxon>Dothideomycetes</taxon>
        <taxon>Dothideomycetidae</taxon>
        <taxon>Myriangiales</taxon>
        <taxon>Myriangiaceae</taxon>
        <taxon>Myriangium</taxon>
    </lineage>
</organism>
<dbReference type="Proteomes" id="UP000799439">
    <property type="component" value="Unassembled WGS sequence"/>
</dbReference>
<sequence length="149" mass="16944">MTRGLLGVLGNRSVSVSGRFLRLLIIRSILGMYLGRPSQSNMEEVTVSTLLILARRHSRQQSQRWFPCISKESLEGISPVQNLIQKLHLQRVLLVELMDPFAAKIILLLEHPVLMLLRTRFSIRLGLSCQKTMSETSEKSLRHPKLLSS</sequence>
<comment type="caution">
    <text evidence="1">The sequence shown here is derived from an EMBL/GenBank/DDBJ whole genome shotgun (WGS) entry which is preliminary data.</text>
</comment>
<dbReference type="OrthoDB" id="2154091at2759"/>
<dbReference type="AlphaFoldDB" id="A0A9P4ISX0"/>
<evidence type="ECO:0000313" key="2">
    <source>
        <dbReference type="Proteomes" id="UP000799439"/>
    </source>
</evidence>
<reference evidence="1" key="1">
    <citation type="journal article" date="2020" name="Stud. Mycol.">
        <title>101 Dothideomycetes genomes: a test case for predicting lifestyles and emergence of pathogens.</title>
        <authorList>
            <person name="Haridas S."/>
            <person name="Albert R."/>
            <person name="Binder M."/>
            <person name="Bloem J."/>
            <person name="Labutti K."/>
            <person name="Salamov A."/>
            <person name="Andreopoulos B."/>
            <person name="Baker S."/>
            <person name="Barry K."/>
            <person name="Bills G."/>
            <person name="Bluhm B."/>
            <person name="Cannon C."/>
            <person name="Castanera R."/>
            <person name="Culley D."/>
            <person name="Daum C."/>
            <person name="Ezra D."/>
            <person name="Gonzalez J."/>
            <person name="Henrissat B."/>
            <person name="Kuo A."/>
            <person name="Liang C."/>
            <person name="Lipzen A."/>
            <person name="Lutzoni F."/>
            <person name="Magnuson J."/>
            <person name="Mondo S."/>
            <person name="Nolan M."/>
            <person name="Ohm R."/>
            <person name="Pangilinan J."/>
            <person name="Park H.-J."/>
            <person name="Ramirez L."/>
            <person name="Alfaro M."/>
            <person name="Sun H."/>
            <person name="Tritt A."/>
            <person name="Yoshinaga Y."/>
            <person name="Zwiers L.-H."/>
            <person name="Turgeon B."/>
            <person name="Goodwin S."/>
            <person name="Spatafora J."/>
            <person name="Crous P."/>
            <person name="Grigoriev I."/>
        </authorList>
    </citation>
    <scope>NUCLEOTIDE SEQUENCE</scope>
    <source>
        <strain evidence="1">CBS 260.36</strain>
    </source>
</reference>
<name>A0A9P4ISX0_9PEZI</name>
<proteinExistence type="predicted"/>
<accession>A0A9P4ISX0</accession>
<protein>
    <submittedName>
        <fullName evidence="1">Uncharacterized protein</fullName>
    </submittedName>
</protein>
<evidence type="ECO:0000313" key="1">
    <source>
        <dbReference type="EMBL" id="KAF2147920.1"/>
    </source>
</evidence>
<keyword evidence="2" id="KW-1185">Reference proteome</keyword>